<dbReference type="AlphaFoldDB" id="A0AA38XBZ5"/>
<protein>
    <recommendedName>
        <fullName evidence="4">CBF1-interacting co-repressor CIR N-terminal domain-containing protein</fullName>
    </recommendedName>
</protein>
<name>A0AA38XBZ5_9EURO</name>
<dbReference type="EMBL" id="JAPDRK010000007">
    <property type="protein sequence ID" value="KAJ9610660.1"/>
    <property type="molecule type" value="Genomic_DNA"/>
</dbReference>
<feature type="compositionally biased region" description="Basic and acidic residues" evidence="1">
    <location>
        <begin position="186"/>
        <end position="211"/>
    </location>
</feature>
<feature type="compositionally biased region" description="Basic and acidic residues" evidence="1">
    <location>
        <begin position="296"/>
        <end position="311"/>
    </location>
</feature>
<reference evidence="2" key="1">
    <citation type="submission" date="2022-10" db="EMBL/GenBank/DDBJ databases">
        <title>Culturing micro-colonial fungi from biological soil crusts in the Mojave desert and describing Neophaeococcomyces mojavensis, and introducing the new genera and species Taxawa tesnikishii.</title>
        <authorList>
            <person name="Kurbessoian T."/>
            <person name="Stajich J.E."/>
        </authorList>
    </citation>
    <scope>NUCLEOTIDE SEQUENCE</scope>
    <source>
        <strain evidence="2">TK_41</strain>
    </source>
</reference>
<keyword evidence="3" id="KW-1185">Reference proteome</keyword>
<feature type="compositionally biased region" description="Basic and acidic residues" evidence="1">
    <location>
        <begin position="67"/>
        <end position="79"/>
    </location>
</feature>
<evidence type="ECO:0000313" key="2">
    <source>
        <dbReference type="EMBL" id="KAJ9610660.1"/>
    </source>
</evidence>
<feature type="region of interest" description="Disordered" evidence="1">
    <location>
        <begin position="186"/>
        <end position="311"/>
    </location>
</feature>
<dbReference type="Proteomes" id="UP001172673">
    <property type="component" value="Unassembled WGS sequence"/>
</dbReference>
<feature type="compositionally biased region" description="Basic and acidic residues" evidence="1">
    <location>
        <begin position="30"/>
        <end position="60"/>
    </location>
</feature>
<feature type="region of interest" description="Disordered" evidence="1">
    <location>
        <begin position="139"/>
        <end position="173"/>
    </location>
</feature>
<comment type="caution">
    <text evidence="2">The sequence shown here is derived from an EMBL/GenBank/DDBJ whole genome shotgun (WGS) entry which is preliminary data.</text>
</comment>
<feature type="compositionally biased region" description="Basic residues" evidence="1">
    <location>
        <begin position="257"/>
        <end position="271"/>
    </location>
</feature>
<feature type="compositionally biased region" description="Basic and acidic residues" evidence="1">
    <location>
        <begin position="90"/>
        <end position="103"/>
    </location>
</feature>
<evidence type="ECO:0000256" key="1">
    <source>
        <dbReference type="SAM" id="MobiDB-lite"/>
    </source>
</evidence>
<dbReference type="PANTHER" id="PTHR22093">
    <property type="entry name" value="LEUKOCYTE RECEPTOR CLUSTER LRC MEMBER 1"/>
    <property type="match status" value="1"/>
</dbReference>
<evidence type="ECO:0000313" key="3">
    <source>
        <dbReference type="Proteomes" id="UP001172673"/>
    </source>
</evidence>
<feature type="compositionally biased region" description="Basic residues" evidence="1">
    <location>
        <begin position="212"/>
        <end position="224"/>
    </location>
</feature>
<evidence type="ECO:0008006" key="4">
    <source>
        <dbReference type="Google" id="ProtNLM"/>
    </source>
</evidence>
<dbReference type="PANTHER" id="PTHR22093:SF0">
    <property type="entry name" value="LEUKOCYTE RECEPTOR CLUSTER MEMBER 1"/>
    <property type="match status" value="1"/>
</dbReference>
<gene>
    <name evidence="2" type="ORF">H2200_005437</name>
</gene>
<accession>A0AA38XBZ5</accession>
<sequence>MPLHLLQKKSWNVYAPANIERVKRDEAEARRQAVDQEKRSLQNEANDRIELLRQQSSKDRKALKRKLPGEDDTQRDIRLAVESASVPTTKRKEDHGSVFDADGHIALITPPQKKPRVDQVQEKDPYTVYLTDATGRDQKSKDTWYTSLHPQPGRWGDDNPRKQQRQLASMSAIDPLAAIKKGVKSLRENERARKEWMAQRERDLHEVERLARKDRHERKRKRRRDHSDDDLDSIDGFNLDEGYVQSKEPSQPVDAAKHRKRSHRHHHRHSRHREDQNQEHRHHTRDEPRSHKHTQRAIDGDLKESRREQPV</sequence>
<organism evidence="2 3">
    <name type="scientific">Cladophialophora chaetospira</name>
    <dbReference type="NCBI Taxonomy" id="386627"/>
    <lineage>
        <taxon>Eukaryota</taxon>
        <taxon>Fungi</taxon>
        <taxon>Dikarya</taxon>
        <taxon>Ascomycota</taxon>
        <taxon>Pezizomycotina</taxon>
        <taxon>Eurotiomycetes</taxon>
        <taxon>Chaetothyriomycetidae</taxon>
        <taxon>Chaetothyriales</taxon>
        <taxon>Herpotrichiellaceae</taxon>
        <taxon>Cladophialophora</taxon>
    </lineage>
</organism>
<feature type="region of interest" description="Disordered" evidence="1">
    <location>
        <begin position="30"/>
        <end position="103"/>
    </location>
</feature>
<proteinExistence type="predicted"/>
<feature type="compositionally biased region" description="Basic and acidic residues" evidence="1">
    <location>
        <begin position="272"/>
        <end position="289"/>
    </location>
</feature>
<dbReference type="InterPro" id="IPR039875">
    <property type="entry name" value="LENG1-like"/>
</dbReference>